<keyword evidence="3" id="KW-0460">Magnesium</keyword>
<evidence type="ECO:0000256" key="1">
    <source>
        <dbReference type="ARBA" id="ARBA00022553"/>
    </source>
</evidence>
<protein>
    <submittedName>
        <fullName evidence="7">Alkaline phosphatase</fullName>
    </submittedName>
</protein>
<dbReference type="InterPro" id="IPR001952">
    <property type="entry name" value="Alkaline_phosphatase"/>
</dbReference>
<keyword evidence="3" id="KW-0862">Zinc</keyword>
<feature type="binding site" evidence="3">
    <location>
        <position position="70"/>
    </location>
    <ligand>
        <name>Mg(2+)</name>
        <dbReference type="ChEBI" id="CHEBI:18420"/>
    </ligand>
</feature>
<comment type="similarity">
    <text evidence="4">Belongs to the alkaline phosphatase family.</text>
</comment>
<dbReference type="Proteomes" id="UP000886751">
    <property type="component" value="Unassembled WGS sequence"/>
</dbReference>
<feature type="binding site" evidence="3">
    <location>
        <position position="312"/>
    </location>
    <ligand>
        <name>Zn(2+)</name>
        <dbReference type="ChEBI" id="CHEBI:29105"/>
        <label>2</label>
    </ligand>
</feature>
<feature type="binding site" evidence="3">
    <location>
        <position position="184"/>
    </location>
    <ligand>
        <name>Mg(2+)</name>
        <dbReference type="ChEBI" id="CHEBI:18420"/>
    </ligand>
</feature>
<keyword evidence="3" id="KW-0479">Metal-binding</keyword>
<dbReference type="PRINTS" id="PR00113">
    <property type="entry name" value="ALKPHPHTASE"/>
</dbReference>
<dbReference type="PANTHER" id="PTHR11596:SF5">
    <property type="entry name" value="ALKALINE PHOSPHATASE"/>
    <property type="match status" value="1"/>
</dbReference>
<feature type="binding site" evidence="3">
    <location>
        <position position="316"/>
    </location>
    <ligand>
        <name>Zn(2+)</name>
        <dbReference type="ChEBI" id="CHEBI:29105"/>
        <label>2</label>
    </ligand>
</feature>
<dbReference type="AlphaFoldDB" id="A0A9D1XZP2"/>
<evidence type="ECO:0000256" key="3">
    <source>
        <dbReference type="PIRSR" id="PIRSR601952-2"/>
    </source>
</evidence>
<feature type="binding site" evidence="3">
    <location>
        <position position="356"/>
    </location>
    <ligand>
        <name>Zn(2+)</name>
        <dbReference type="ChEBI" id="CHEBI:29105"/>
        <label>2</label>
    </ligand>
</feature>
<feature type="signal peptide" evidence="6">
    <location>
        <begin position="1"/>
        <end position="22"/>
    </location>
</feature>
<dbReference type="SMART" id="SM00098">
    <property type="entry name" value="alkPPc"/>
    <property type="match status" value="1"/>
</dbReference>
<feature type="binding site" evidence="3">
    <location>
        <position position="355"/>
    </location>
    <ligand>
        <name>Zn(2+)</name>
        <dbReference type="ChEBI" id="CHEBI:29105"/>
        <label>2</label>
    </ligand>
</feature>
<comment type="caution">
    <text evidence="7">The sequence shown here is derived from an EMBL/GenBank/DDBJ whole genome shotgun (WGS) entry which is preliminary data.</text>
</comment>
<feature type="chain" id="PRO_5039461225" evidence="6">
    <location>
        <begin position="23"/>
        <end position="544"/>
    </location>
</feature>
<feature type="active site" description="Phosphoserine intermediate" evidence="2">
    <location>
        <position position="129"/>
    </location>
</feature>
<keyword evidence="6" id="KW-0732">Signal</keyword>
<feature type="binding site" evidence="3">
    <location>
        <position position="70"/>
    </location>
    <ligand>
        <name>Zn(2+)</name>
        <dbReference type="ChEBI" id="CHEBI:29105"/>
        <label>2</label>
    </ligand>
</feature>
<dbReference type="GO" id="GO:0046872">
    <property type="term" value="F:metal ion binding"/>
    <property type="evidence" value="ECO:0007669"/>
    <property type="project" value="UniProtKB-KW"/>
</dbReference>
<evidence type="ECO:0000256" key="4">
    <source>
        <dbReference type="RuleBase" id="RU003946"/>
    </source>
</evidence>
<reference evidence="7" key="2">
    <citation type="submission" date="2021-04" db="EMBL/GenBank/DDBJ databases">
        <authorList>
            <person name="Gilroy R."/>
        </authorList>
    </citation>
    <scope>NUCLEOTIDE SEQUENCE</scope>
    <source>
        <strain evidence="7">ChiHecec2B26-7398</strain>
    </source>
</reference>
<dbReference type="GO" id="GO:0004035">
    <property type="term" value="F:alkaline phosphatase activity"/>
    <property type="evidence" value="ECO:0007669"/>
    <property type="project" value="TreeGrafter"/>
</dbReference>
<dbReference type="PANTHER" id="PTHR11596">
    <property type="entry name" value="ALKALINE PHOSPHATASE"/>
    <property type="match status" value="1"/>
</dbReference>
<evidence type="ECO:0000256" key="2">
    <source>
        <dbReference type="PIRSR" id="PIRSR601952-1"/>
    </source>
</evidence>
<evidence type="ECO:0000313" key="8">
    <source>
        <dbReference type="Proteomes" id="UP000886751"/>
    </source>
</evidence>
<dbReference type="SUPFAM" id="SSF53649">
    <property type="entry name" value="Alkaline phosphatase-like"/>
    <property type="match status" value="1"/>
</dbReference>
<feature type="binding site" evidence="3">
    <location>
        <position position="182"/>
    </location>
    <ligand>
        <name>Mg(2+)</name>
        <dbReference type="ChEBI" id="CHEBI:18420"/>
    </ligand>
</feature>
<comment type="cofactor">
    <cofactor evidence="3">
        <name>Zn(2+)</name>
        <dbReference type="ChEBI" id="CHEBI:29105"/>
    </cofactor>
    <text evidence="3">Binds 2 Zn(2+) ions.</text>
</comment>
<feature type="binding site" evidence="3">
    <location>
        <position position="307"/>
    </location>
    <ligand>
        <name>Mg(2+)</name>
        <dbReference type="ChEBI" id="CHEBI:18420"/>
    </ligand>
</feature>
<dbReference type="Pfam" id="PF00245">
    <property type="entry name" value="Alk_phosphatase"/>
    <property type="match status" value="1"/>
</dbReference>
<dbReference type="Gene3D" id="3.40.720.10">
    <property type="entry name" value="Alkaline Phosphatase, subunit A"/>
    <property type="match status" value="2"/>
</dbReference>
<accession>A0A9D1XZP2</accession>
<evidence type="ECO:0000256" key="5">
    <source>
        <dbReference type="SAM" id="MobiDB-lite"/>
    </source>
</evidence>
<sequence>MKNLTKRAVALLGAATLSLSLAACGATANAAGTTAETTTAETTAAETTPAPATAEEATGTPKYIFLFIGDGMSYPQIQSTNYYLSALENGTSMGGDGAILQHEDALSFVDFPVAGSAQTYDSTSFCPDSASTATSISTGHKTYSGTINMDETGTTAYETIAEKLKDQLGYKIGVISSVNLNHATPAAFYCHQVSRNDYYDIGLELIESGFDYFAGGALLQPTGAEEDQDDLYELAADAGYTVVKTQAEAEALAADAGPAIVISEQLADGDSIPYELDREEGTWALSDYVAQGIELLDNDTGFFMMVEGGKIDWACHANDAGSTLGDTKALSDAVEEAIAFYNEHPDETLILVTGDHETGGLTIGYAGTNYDTFLQNLANQKISYAKYDEDYVAAYKENGTSFDEVLVDVAELFGLVTEEAAGQAAEDGVVTDSADSHPSGVTSGSLVMTEYELGLLQDAYNMTMTKTDDTELTQEEYVLYGSYEPLSVTITHILNNKSGIDFSSYSHTGLPVAVFALGAGQDLFEGYYDNTDIYFNLAELTGVA</sequence>
<reference evidence="7" key="1">
    <citation type="journal article" date="2021" name="PeerJ">
        <title>Extensive microbial diversity within the chicken gut microbiome revealed by metagenomics and culture.</title>
        <authorList>
            <person name="Gilroy R."/>
            <person name="Ravi A."/>
            <person name="Getino M."/>
            <person name="Pursley I."/>
            <person name="Horton D.L."/>
            <person name="Alikhan N.F."/>
            <person name="Baker D."/>
            <person name="Gharbi K."/>
            <person name="Hall N."/>
            <person name="Watson M."/>
            <person name="Adriaenssens E.M."/>
            <person name="Foster-Nyarko E."/>
            <person name="Jarju S."/>
            <person name="Secka A."/>
            <person name="Antonio M."/>
            <person name="Oren A."/>
            <person name="Chaudhuri R.R."/>
            <person name="La Ragione R."/>
            <person name="Hildebrand F."/>
            <person name="Pallen M.J."/>
        </authorList>
    </citation>
    <scope>NUCLEOTIDE SEQUENCE</scope>
    <source>
        <strain evidence="7">ChiHecec2B26-7398</strain>
    </source>
</reference>
<evidence type="ECO:0000256" key="6">
    <source>
        <dbReference type="SAM" id="SignalP"/>
    </source>
</evidence>
<dbReference type="Gene3D" id="1.10.60.40">
    <property type="match status" value="1"/>
</dbReference>
<comment type="cofactor">
    <cofactor evidence="3">
        <name>Mg(2+)</name>
        <dbReference type="ChEBI" id="CHEBI:18420"/>
    </cofactor>
    <text evidence="3">Binds 1 Mg(2+) ion.</text>
</comment>
<dbReference type="InterPro" id="IPR017850">
    <property type="entry name" value="Alkaline_phosphatase_core_sf"/>
</dbReference>
<dbReference type="CDD" id="cd16012">
    <property type="entry name" value="ALP"/>
    <property type="match status" value="1"/>
</dbReference>
<proteinExistence type="inferred from homology"/>
<dbReference type="PROSITE" id="PS51257">
    <property type="entry name" value="PROKAR_LIPOPROTEIN"/>
    <property type="match status" value="1"/>
</dbReference>
<feature type="region of interest" description="Disordered" evidence="5">
    <location>
        <begin position="34"/>
        <end position="55"/>
    </location>
</feature>
<name>A0A9D1XZP2_9FIRM</name>
<gene>
    <name evidence="7" type="ORF">H9846_01310</name>
</gene>
<evidence type="ECO:0000313" key="7">
    <source>
        <dbReference type="EMBL" id="HIX94082.1"/>
    </source>
</evidence>
<dbReference type="EMBL" id="DXEI01000026">
    <property type="protein sequence ID" value="HIX94082.1"/>
    <property type="molecule type" value="Genomic_DNA"/>
</dbReference>
<feature type="binding site" evidence="3">
    <location>
        <position position="507"/>
    </location>
    <ligand>
        <name>Zn(2+)</name>
        <dbReference type="ChEBI" id="CHEBI:29105"/>
        <label>2</label>
    </ligand>
</feature>
<keyword evidence="1" id="KW-0597">Phosphoprotein</keyword>
<organism evidence="7 8">
    <name type="scientific">Candidatus Gemmiger excrementipullorum</name>
    <dbReference type="NCBI Taxonomy" id="2838610"/>
    <lineage>
        <taxon>Bacteria</taxon>
        <taxon>Bacillati</taxon>
        <taxon>Bacillota</taxon>
        <taxon>Clostridia</taxon>
        <taxon>Eubacteriales</taxon>
        <taxon>Gemmiger</taxon>
    </lineage>
</organism>